<dbReference type="Gene3D" id="2.120.10.80">
    <property type="entry name" value="Kelch-type beta propeller"/>
    <property type="match status" value="2"/>
</dbReference>
<feature type="coiled-coil region" evidence="1">
    <location>
        <begin position="742"/>
        <end position="835"/>
    </location>
</feature>
<dbReference type="Pfam" id="PF24681">
    <property type="entry name" value="Kelch_KLHDC2_KLHL20_DRC7"/>
    <property type="match status" value="1"/>
</dbReference>
<evidence type="ECO:0000313" key="4">
    <source>
        <dbReference type="Proteomes" id="UP000244309"/>
    </source>
</evidence>
<dbReference type="Proteomes" id="UP000244309">
    <property type="component" value="Unassembled WGS sequence"/>
</dbReference>
<dbReference type="STRING" id="45357.A0A2V1AZB9"/>
<feature type="region of interest" description="Disordered" evidence="2">
    <location>
        <begin position="843"/>
        <end position="864"/>
    </location>
</feature>
<dbReference type="InterPro" id="IPR015915">
    <property type="entry name" value="Kelch-typ_b-propeller"/>
</dbReference>
<feature type="compositionally biased region" description="Polar residues" evidence="2">
    <location>
        <begin position="46"/>
        <end position="62"/>
    </location>
</feature>
<feature type="compositionally biased region" description="Polar residues" evidence="2">
    <location>
        <begin position="518"/>
        <end position="527"/>
    </location>
</feature>
<dbReference type="SMART" id="SM00612">
    <property type="entry name" value="Kelch"/>
    <property type="match status" value="2"/>
</dbReference>
<reference evidence="3 4" key="1">
    <citation type="submission" date="2017-12" db="EMBL/GenBank/DDBJ databases">
        <title>Genome Sequence of a Multidrug-Resistant Candida haemulonii Isolate from a Patient with Chronic Leg Ulcers in Israel.</title>
        <authorList>
            <person name="Chow N.A."/>
            <person name="Gade L."/>
            <person name="Batra D."/>
            <person name="Rowe L.A."/>
            <person name="Ben-Ami R."/>
            <person name="Loparev V.N."/>
            <person name="Litvintseva A.P."/>
        </authorList>
    </citation>
    <scope>NUCLEOTIDE SEQUENCE [LARGE SCALE GENOMIC DNA]</scope>
    <source>
        <strain evidence="3 4">B11899</strain>
    </source>
</reference>
<feature type="coiled-coil region" evidence="1">
    <location>
        <begin position="657"/>
        <end position="702"/>
    </location>
</feature>
<keyword evidence="4" id="KW-1185">Reference proteome</keyword>
<dbReference type="InterPro" id="IPR006652">
    <property type="entry name" value="Kelch_1"/>
</dbReference>
<dbReference type="VEuPathDB" id="FungiDB:CXQ85_002921"/>
<evidence type="ECO:0000313" key="3">
    <source>
        <dbReference type="EMBL" id="PVH23192.1"/>
    </source>
</evidence>
<dbReference type="OrthoDB" id="45365at2759"/>
<feature type="compositionally biased region" description="Basic residues" evidence="2">
    <location>
        <begin position="1"/>
        <end position="11"/>
    </location>
</feature>
<feature type="coiled-coil region" evidence="1">
    <location>
        <begin position="917"/>
        <end position="979"/>
    </location>
</feature>
<feature type="region of interest" description="Disordered" evidence="2">
    <location>
        <begin position="1"/>
        <end position="93"/>
    </location>
</feature>
<feature type="compositionally biased region" description="Basic and acidic residues" evidence="2">
    <location>
        <begin position="65"/>
        <end position="77"/>
    </location>
</feature>
<feature type="region of interest" description="Disordered" evidence="2">
    <location>
        <begin position="994"/>
        <end position="1033"/>
    </location>
</feature>
<comment type="caution">
    <text evidence="3">The sequence shown here is derived from an EMBL/GenBank/DDBJ whole genome shotgun (WGS) entry which is preliminary data.</text>
</comment>
<feature type="coiled-coil region" evidence="1">
    <location>
        <begin position="1033"/>
        <end position="1067"/>
    </location>
</feature>
<dbReference type="EMBL" id="PKFO01000010">
    <property type="protein sequence ID" value="PVH23192.1"/>
    <property type="molecule type" value="Genomic_DNA"/>
</dbReference>
<dbReference type="GeneID" id="37008252"/>
<name>A0A2V1AZB9_9ASCO</name>
<feature type="region of interest" description="Disordered" evidence="2">
    <location>
        <begin position="609"/>
        <end position="650"/>
    </location>
</feature>
<protein>
    <submittedName>
        <fullName evidence="3">Uncharacterized protein</fullName>
    </submittedName>
</protein>
<dbReference type="PANTHER" id="PTHR23244">
    <property type="entry name" value="KELCH REPEAT DOMAIN"/>
    <property type="match status" value="1"/>
</dbReference>
<dbReference type="SUPFAM" id="SSF117281">
    <property type="entry name" value="Kelch motif"/>
    <property type="match status" value="1"/>
</dbReference>
<sequence>MARFPFSKRKSKIQDTSASSTVDDPDSSFASKSTTGTGSEYRHSYISKSPQKPNISIPQSSMPEHVADYDDYDRPDYDSPPAGPAPGNASTPWKRHKLYDSPFPRYRHSVSQVASEKNEIFLMGGLKEGSVFGDTWKIVPHIGGTNIDRFTASHIEVVNKNNPPARVGHASVLCGNAYIIYGGDTVETDYSGSPDDNFYMFNINNQKYTIPSHILNKPTGRYGHSIGVVSISASSSRLYLFGGQLENEVFNEMYYFELTDFKSPKARWELVEPLNSFSPPPLTNHSMCIHKTKIYVFGGVYNNEKVSNDLWCYDTLINKWSQVDTTGSTPLPVNEHSAVIANDHMYIYGGNDFAGIIYDSLYALDLHTFKWSRLAREVSANGPGPRCGHSVTFLPKLNKLVIMGGDKNDFISPDEDNFETHEEFGNEIGTMIYELDLSVADHYLRGGSAPKKVAASAIGSGYGRRATSPGPSDDLGRHRRSFSAGPEDFRTPTASVERIPRSLDPKSGVHESFEPETFTPQRQTYGRTNAAGGDFVDVDIPSSAISQQDPSDLDDVRDKYLSEAESPYKNGNDDSVVSESVPFDQLRNEHNETPILSKDFAREVGIADEGVAPLSTGRDQRNTDSPASNGARGIASPVLSQPAAVAPQDDSRVKKVIAELNDEIAQLKQSTKQELAAASEKMNTLEQENTRLRGTFEKSINEKDAMIDELRRSIDPAELEIPEGADAEEVSQTTSRRGFTELTKFKLDRLELRNRLVFLENENAEYRARFERFEPFMENQIGELSSLQKVIEGQENKIATLSSQIVSEEVLHKEIADWKHKFEELKIEHENYRAVHSEIDAGGEDVEDRELGEGETTGALPRSSAKLSAHLANLTSLWSATKRQDADARSITTEDNATISKLQKQIDELMLTSKSQHQGSSEEVKALEEELNNKLQSLRTFEDNYRDALQSVNNTSKALQSSHDELRNQKLTIEKLVKENNELKLFKKANKRISSKSPLVDSNGNSPVPGSPAVNEAAADTTGDEEEEGGFTKAHYNMKLKDLEADLYILRQEKEQLNDTVASLKKELYLATNSS</sequence>
<organism evidence="3 4">
    <name type="scientific">Candidozyma haemuli</name>
    <dbReference type="NCBI Taxonomy" id="45357"/>
    <lineage>
        <taxon>Eukaryota</taxon>
        <taxon>Fungi</taxon>
        <taxon>Dikarya</taxon>
        <taxon>Ascomycota</taxon>
        <taxon>Saccharomycotina</taxon>
        <taxon>Pichiomycetes</taxon>
        <taxon>Metschnikowiaceae</taxon>
        <taxon>Candidozyma</taxon>
    </lineage>
</organism>
<feature type="compositionally biased region" description="Basic and acidic residues" evidence="2">
    <location>
        <begin position="498"/>
        <end position="513"/>
    </location>
</feature>
<dbReference type="AlphaFoldDB" id="A0A2V1AZB9"/>
<gene>
    <name evidence="3" type="ORF">CXQ85_002921</name>
</gene>
<dbReference type="PANTHER" id="PTHR23244:SF471">
    <property type="entry name" value="GUANINE NUCLEOTIDE-BINDING PROTEIN SUBUNIT BETA 1-RELATED"/>
    <property type="match status" value="1"/>
</dbReference>
<dbReference type="RefSeq" id="XP_025344132.1">
    <property type="nucleotide sequence ID" value="XM_025486582.1"/>
</dbReference>
<feature type="region of interest" description="Disordered" evidence="2">
    <location>
        <begin position="461"/>
        <end position="537"/>
    </location>
</feature>
<feature type="compositionally biased region" description="Polar residues" evidence="2">
    <location>
        <begin position="14"/>
        <end position="38"/>
    </location>
</feature>
<proteinExistence type="predicted"/>
<feature type="compositionally biased region" description="Polar residues" evidence="2">
    <location>
        <begin position="995"/>
        <end position="1008"/>
    </location>
</feature>
<evidence type="ECO:0000256" key="2">
    <source>
        <dbReference type="SAM" id="MobiDB-lite"/>
    </source>
</evidence>
<evidence type="ECO:0000256" key="1">
    <source>
        <dbReference type="SAM" id="Coils"/>
    </source>
</evidence>
<keyword evidence="1" id="KW-0175">Coiled coil</keyword>
<accession>A0A2V1AZB9</accession>